<dbReference type="AlphaFoldDB" id="X1DK56"/>
<accession>X1DK56</accession>
<organism evidence="1">
    <name type="scientific">marine sediment metagenome</name>
    <dbReference type="NCBI Taxonomy" id="412755"/>
    <lineage>
        <taxon>unclassified sequences</taxon>
        <taxon>metagenomes</taxon>
        <taxon>ecological metagenomes</taxon>
    </lineage>
</organism>
<name>X1DK56_9ZZZZ</name>
<reference evidence="1" key="1">
    <citation type="journal article" date="2014" name="Front. Microbiol.">
        <title>High frequency of phylogenetically diverse reductive dehalogenase-homologous genes in deep subseafloor sedimentary metagenomes.</title>
        <authorList>
            <person name="Kawai M."/>
            <person name="Futagami T."/>
            <person name="Toyoda A."/>
            <person name="Takaki Y."/>
            <person name="Nishi S."/>
            <person name="Hori S."/>
            <person name="Arai W."/>
            <person name="Tsubouchi T."/>
            <person name="Morono Y."/>
            <person name="Uchiyama I."/>
            <person name="Ito T."/>
            <person name="Fujiyama A."/>
            <person name="Inagaki F."/>
            <person name="Takami H."/>
        </authorList>
    </citation>
    <scope>NUCLEOTIDE SEQUENCE</scope>
    <source>
        <strain evidence="1">Expedition CK06-06</strain>
    </source>
</reference>
<protein>
    <submittedName>
        <fullName evidence="1">Uncharacterized protein</fullName>
    </submittedName>
</protein>
<sequence>IFQSSPSIISQVTFSKSRIVLFFNRRFNKRNKNEGPFQKQLDNFVDCIEGHAVPTVDGKFGKKSVFLIEEMYKKKKQMNETWVIRI</sequence>
<evidence type="ECO:0000313" key="1">
    <source>
        <dbReference type="EMBL" id="GAH21281.1"/>
    </source>
</evidence>
<dbReference type="EMBL" id="BART01039540">
    <property type="protein sequence ID" value="GAH21281.1"/>
    <property type="molecule type" value="Genomic_DNA"/>
</dbReference>
<gene>
    <name evidence="1" type="ORF">S01H4_64929</name>
</gene>
<feature type="non-terminal residue" evidence="1">
    <location>
        <position position="1"/>
    </location>
</feature>
<proteinExistence type="predicted"/>
<comment type="caution">
    <text evidence="1">The sequence shown here is derived from an EMBL/GenBank/DDBJ whole genome shotgun (WGS) entry which is preliminary data.</text>
</comment>
<dbReference type="Gene3D" id="3.30.360.10">
    <property type="entry name" value="Dihydrodipicolinate Reductase, domain 2"/>
    <property type="match status" value="1"/>
</dbReference>